<evidence type="ECO:0000256" key="10">
    <source>
        <dbReference type="SAM" id="MobiDB-lite"/>
    </source>
</evidence>
<dbReference type="InterPro" id="IPR044929">
    <property type="entry name" value="DNA/RNA_non-sp_Endonuclease_sf"/>
</dbReference>
<gene>
    <name evidence="12" type="ORF">INT44_008578</name>
</gene>
<dbReference type="InterPro" id="IPR056767">
    <property type="entry name" value="C2H2-Znf_KIN17"/>
</dbReference>
<organism evidence="12 13">
    <name type="scientific">Umbelopsis vinacea</name>
    <dbReference type="NCBI Taxonomy" id="44442"/>
    <lineage>
        <taxon>Eukaryota</taxon>
        <taxon>Fungi</taxon>
        <taxon>Fungi incertae sedis</taxon>
        <taxon>Mucoromycota</taxon>
        <taxon>Mucoromycotina</taxon>
        <taxon>Umbelopsidomycetes</taxon>
        <taxon>Umbelopsidales</taxon>
        <taxon>Umbelopsidaceae</taxon>
        <taxon>Umbelopsis</taxon>
    </lineage>
</organism>
<dbReference type="InterPro" id="IPR020821">
    <property type="entry name" value="ENPP1-3/EXOG-like_nuc-like"/>
</dbReference>
<dbReference type="PROSITE" id="PS00028">
    <property type="entry name" value="ZINC_FINGER_C2H2_1"/>
    <property type="match status" value="1"/>
</dbReference>
<dbReference type="GO" id="GO:0005634">
    <property type="term" value="C:nucleus"/>
    <property type="evidence" value="ECO:0007669"/>
    <property type="project" value="TreeGrafter"/>
</dbReference>
<keyword evidence="5" id="KW-0479">Metal-binding</keyword>
<dbReference type="OrthoDB" id="5418055at2759"/>
<keyword evidence="6" id="KW-0255">Endonuclease</keyword>
<dbReference type="Pfam" id="PF10357">
    <property type="entry name" value="WH_KIN17"/>
    <property type="match status" value="1"/>
</dbReference>
<dbReference type="GO" id="GO:0008270">
    <property type="term" value="F:zinc ion binding"/>
    <property type="evidence" value="ECO:0007669"/>
    <property type="project" value="UniProtKB-KW"/>
</dbReference>
<comment type="similarity">
    <text evidence="2">Belongs to the KIN17 family.</text>
</comment>
<dbReference type="Proteomes" id="UP000612746">
    <property type="component" value="Unassembled WGS sequence"/>
</dbReference>
<keyword evidence="8" id="KW-0862">Zinc</keyword>
<dbReference type="Gene3D" id="3.40.570.10">
    <property type="entry name" value="Extracellular Endonuclease, subunit A"/>
    <property type="match status" value="1"/>
</dbReference>
<dbReference type="Gene3D" id="1.10.10.2030">
    <property type="entry name" value="DNA/RNA-binding protein Kin17, conserved domain"/>
    <property type="match status" value="1"/>
</dbReference>
<feature type="region of interest" description="Disordered" evidence="10">
    <location>
        <begin position="248"/>
        <end position="275"/>
    </location>
</feature>
<evidence type="ECO:0000256" key="3">
    <source>
        <dbReference type="ARBA" id="ARBA00010052"/>
    </source>
</evidence>
<dbReference type="PROSITE" id="PS01070">
    <property type="entry name" value="NUCLEASE_NON_SPEC"/>
    <property type="match status" value="1"/>
</dbReference>
<comment type="similarity">
    <text evidence="3">Belongs to the DNA/RNA non-specific endonuclease family.</text>
</comment>
<evidence type="ECO:0000256" key="8">
    <source>
        <dbReference type="ARBA" id="ARBA00022833"/>
    </source>
</evidence>
<dbReference type="FunFam" id="3.40.570.10:FF:000008">
    <property type="entry name" value="Probable NUC1-dna/rna non-specific nuclease, mitochondrial"/>
    <property type="match status" value="1"/>
</dbReference>
<dbReference type="PANTHER" id="PTHR12805">
    <property type="entry name" value="KIN17 KIN, ANTIGENIC DETERMINANT OF RECA PROTEIN HOMOLOG"/>
    <property type="match status" value="1"/>
</dbReference>
<evidence type="ECO:0000256" key="2">
    <source>
        <dbReference type="ARBA" id="ARBA00008517"/>
    </source>
</evidence>
<dbReference type="InterPro" id="IPR001604">
    <property type="entry name" value="Endo_G_ENPP1-like_dom"/>
</dbReference>
<evidence type="ECO:0000256" key="4">
    <source>
        <dbReference type="ARBA" id="ARBA00022722"/>
    </source>
</evidence>
<dbReference type="SUPFAM" id="SSF54060">
    <property type="entry name" value="His-Me finger endonucleases"/>
    <property type="match status" value="1"/>
</dbReference>
<evidence type="ECO:0000256" key="7">
    <source>
        <dbReference type="ARBA" id="ARBA00022771"/>
    </source>
</evidence>
<dbReference type="SMART" id="SM01253">
    <property type="entry name" value="Kin17_mid"/>
    <property type="match status" value="1"/>
</dbReference>
<evidence type="ECO:0000259" key="11">
    <source>
        <dbReference type="PROSITE" id="PS00028"/>
    </source>
</evidence>
<dbReference type="SMART" id="SM00892">
    <property type="entry name" value="Endonuclease_NS"/>
    <property type="match status" value="1"/>
</dbReference>
<comment type="cofactor">
    <cofactor evidence="1">
        <name>Mg(2+)</name>
        <dbReference type="ChEBI" id="CHEBI:18420"/>
    </cofactor>
</comment>
<evidence type="ECO:0000313" key="13">
    <source>
        <dbReference type="Proteomes" id="UP000612746"/>
    </source>
</evidence>
<evidence type="ECO:0000256" key="5">
    <source>
        <dbReference type="ARBA" id="ARBA00022723"/>
    </source>
</evidence>
<dbReference type="InterPro" id="IPR013087">
    <property type="entry name" value="Znf_C2H2_type"/>
</dbReference>
<keyword evidence="4" id="KW-0540">Nuclease</keyword>
<comment type="caution">
    <text evidence="12">The sequence shown here is derived from an EMBL/GenBank/DDBJ whole genome shotgun (WGS) entry which is preliminary data.</text>
</comment>
<keyword evidence="7" id="KW-0863">Zinc-finger</keyword>
<dbReference type="InterPro" id="IPR036236">
    <property type="entry name" value="Znf_C2H2_sf"/>
</dbReference>
<dbReference type="PANTHER" id="PTHR12805:SF0">
    <property type="entry name" value="DNA_RNA-BINDING PROTEIN KIN17"/>
    <property type="match status" value="1"/>
</dbReference>
<name>A0A8H7UJ69_9FUNG</name>
<dbReference type="GO" id="GO:0006974">
    <property type="term" value="P:DNA damage response"/>
    <property type="evidence" value="ECO:0007669"/>
    <property type="project" value="TreeGrafter"/>
</dbReference>
<protein>
    <recommendedName>
        <fullName evidence="11">C2H2-type domain-containing protein</fullName>
    </recommendedName>
</protein>
<dbReference type="GO" id="GO:0016787">
    <property type="term" value="F:hydrolase activity"/>
    <property type="evidence" value="ECO:0007669"/>
    <property type="project" value="InterPro"/>
</dbReference>
<dbReference type="GO" id="GO:0006260">
    <property type="term" value="P:DNA replication"/>
    <property type="evidence" value="ECO:0007669"/>
    <property type="project" value="TreeGrafter"/>
</dbReference>
<dbReference type="SMART" id="SM00477">
    <property type="entry name" value="NUC"/>
    <property type="match status" value="1"/>
</dbReference>
<dbReference type="GO" id="GO:0004519">
    <property type="term" value="F:endonuclease activity"/>
    <property type="evidence" value="ECO:0007669"/>
    <property type="project" value="UniProtKB-KW"/>
</dbReference>
<keyword evidence="9" id="KW-0460">Magnesium</keyword>
<evidence type="ECO:0000256" key="1">
    <source>
        <dbReference type="ARBA" id="ARBA00001946"/>
    </source>
</evidence>
<proteinExistence type="inferred from homology"/>
<evidence type="ECO:0000256" key="9">
    <source>
        <dbReference type="ARBA" id="ARBA00022842"/>
    </source>
</evidence>
<sequence>MAGDGHMTPKAIANRIKAKGLLKLRFYCQICEKACRDENGFKCHCASEAHQRQMLLVAENPDKYVTSYTREFQQEFVKLLSRRHGTKRVLANQVYQEYVADRNHLHMNATRWNTLTDFIKYLGKEGQVHVEETEKGWFITWIDNSPKALARQAAIQKKDRQEVDDEERTQRLLKEQIDKAQQDADRQPKEDEQIKELVRDNEQQPIKLNMFAKSSFASTAASNNTSASNGTTKTKMTMMGGLKKGGGLAALAKKSSSNKPADGKDKPTSTAAPEKRKLTAMEEIIAAEQEQKRRKEMKSNGVHGDTGHDRHHQVEVGITNSLLTMSAHITEKLGLLVGGAALGAVSFATYQKMQAKPAVVTPAVISAPVPRPPVTGSAVPNSSLDRLENAKRIMPFGSPGPVNDLVYRNAYVTSYNRRDRNPNWVAEHMTAESLSRGKGVDRSNSTFKEDDTIPTQFRARLNDYFKSGFDRGHMVAAADVKNSQISMDETFYLTNIAPQVGEGFNRDYWAHLENFCRTLTKSFQDVYVYTGPLYLPHKEADGKFYVKYQVIGNPPNVAVPTHFFKVILTHRNGNYSAAAFVLPNARIPDSTPLEAFRVPIDAVERGAGLTFFNGMGEGKNGLRDLCKDTQCKIVLSKYHEAQKKALPAP</sequence>
<keyword evidence="13" id="KW-1185">Reference proteome</keyword>
<feature type="domain" description="C2H2-type" evidence="11">
    <location>
        <begin position="28"/>
        <end position="50"/>
    </location>
</feature>
<dbReference type="EMBL" id="JAEPRA010000008">
    <property type="protein sequence ID" value="KAG2181763.1"/>
    <property type="molecule type" value="Genomic_DNA"/>
</dbReference>
<accession>A0A8H7UJ69</accession>
<dbReference type="InterPro" id="IPR037321">
    <property type="entry name" value="KIN17-like"/>
</dbReference>
<dbReference type="CDD" id="cd00091">
    <property type="entry name" value="NUC"/>
    <property type="match status" value="1"/>
</dbReference>
<dbReference type="InterPro" id="IPR038254">
    <property type="entry name" value="KIN17_WH-like_sf"/>
</dbReference>
<dbReference type="Pfam" id="PF25095">
    <property type="entry name" value="C2H2-zf_KIN17"/>
    <property type="match status" value="1"/>
</dbReference>
<dbReference type="FunFam" id="1.10.10.2030:FF:000001">
    <property type="entry name" value="DNA/RNA-binding protein KIN17, putative"/>
    <property type="match status" value="1"/>
</dbReference>
<reference evidence="12" key="1">
    <citation type="submission" date="2020-12" db="EMBL/GenBank/DDBJ databases">
        <title>Metabolic potential, ecology and presence of endohyphal bacteria is reflected in genomic diversity of Mucoromycotina.</title>
        <authorList>
            <person name="Muszewska A."/>
            <person name="Okrasinska A."/>
            <person name="Steczkiewicz K."/>
            <person name="Drgas O."/>
            <person name="Orlowska M."/>
            <person name="Perlinska-Lenart U."/>
            <person name="Aleksandrzak-Piekarczyk T."/>
            <person name="Szatraj K."/>
            <person name="Zielenkiewicz U."/>
            <person name="Pilsyk S."/>
            <person name="Malc E."/>
            <person name="Mieczkowski P."/>
            <person name="Kruszewska J.S."/>
            <person name="Biernat P."/>
            <person name="Pawlowska J."/>
        </authorList>
    </citation>
    <scope>NUCLEOTIDE SEQUENCE</scope>
    <source>
        <strain evidence="12">WA0000051536</strain>
    </source>
</reference>
<feature type="compositionally biased region" description="Basic and acidic residues" evidence="10">
    <location>
        <begin position="261"/>
        <end position="275"/>
    </location>
</feature>
<evidence type="ECO:0000256" key="6">
    <source>
        <dbReference type="ARBA" id="ARBA00022759"/>
    </source>
</evidence>
<dbReference type="GO" id="GO:0003690">
    <property type="term" value="F:double-stranded DNA binding"/>
    <property type="evidence" value="ECO:0007669"/>
    <property type="project" value="TreeGrafter"/>
</dbReference>
<dbReference type="InterPro" id="IPR044925">
    <property type="entry name" value="His-Me_finger_sf"/>
</dbReference>
<dbReference type="Pfam" id="PF01223">
    <property type="entry name" value="Endonuclease_NS"/>
    <property type="match status" value="1"/>
</dbReference>
<dbReference type="InterPro" id="IPR019447">
    <property type="entry name" value="DNA/RNA-bd_Kin17_WH-like_dom"/>
</dbReference>
<evidence type="ECO:0000313" key="12">
    <source>
        <dbReference type="EMBL" id="KAG2181763.1"/>
    </source>
</evidence>
<keyword evidence="6" id="KW-0378">Hydrolase</keyword>
<dbReference type="AlphaFoldDB" id="A0A8H7UJ69"/>
<dbReference type="InterPro" id="IPR018524">
    <property type="entry name" value="DNA/RNA_endonuclease_AS"/>
</dbReference>
<dbReference type="SUPFAM" id="SSF57667">
    <property type="entry name" value="beta-beta-alpha zinc fingers"/>
    <property type="match status" value="1"/>
</dbReference>